<dbReference type="PROSITE" id="PS50850">
    <property type="entry name" value="MFS"/>
    <property type="match status" value="1"/>
</dbReference>
<evidence type="ECO:0000256" key="8">
    <source>
        <dbReference type="SAM" id="MobiDB-lite"/>
    </source>
</evidence>
<comment type="similarity">
    <text evidence="2 7">Belongs to the major facilitator superfamily. Sugar transporter (TC 2.A.1.1) family.</text>
</comment>
<dbReference type="GO" id="GO:0005351">
    <property type="term" value="F:carbohydrate:proton symporter activity"/>
    <property type="evidence" value="ECO:0007669"/>
    <property type="project" value="TreeGrafter"/>
</dbReference>
<dbReference type="PANTHER" id="PTHR48022">
    <property type="entry name" value="PLASTIDIC GLUCOSE TRANSPORTER 4"/>
    <property type="match status" value="1"/>
</dbReference>
<feature type="transmembrane region" description="Helical" evidence="9">
    <location>
        <begin position="157"/>
        <end position="177"/>
    </location>
</feature>
<dbReference type="OrthoDB" id="648285at2759"/>
<dbReference type="GO" id="GO:0016020">
    <property type="term" value="C:membrane"/>
    <property type="evidence" value="ECO:0007669"/>
    <property type="project" value="UniProtKB-SubCell"/>
</dbReference>
<sequence>MTPRNEPHAQIHGLVGRPLLGWYFKDYFNQPSRATIGTVVAVLEIGAFISSLLVGRIGDVIGRRRTILYGSIVFFIGGAFQTFATGIPMMMVGRVIAGLGVGALSTIVPVYQSEISPPHNRGKLACIEFTGNIAGYATSVWVDYFCSFIDNDYSWRLPLLFQCIMGALLGVGSLMICESPRWLLDNDHDEEGMVVIANLYGEGDLLNDKARQEYREIKMNVLVQRQEGERSYSDMFRRYRKRVLIAMSAQALAQLNGINVISYYAPLVFESAGWAGRDAILMTGINGISYLLSTIPPWYLVDGWGRRPILLSGAVAMLISLSLISYFIYIEIPATPTLTVIFVMLYNAAFGASWGPIPWLYPPEILPLSIRAKGASLSTASNWAFNWLVGEVTPVLQEVIKWRLYLVHAFFFYFLYPETSGVRLEDMNVLFGDASTAMPTPATQGERGSLMGAGSPVPSLDLRRQYGQFGAENSIPGLDIDPPTSSHEGTSKRGRSDSHQSSVRGEGIGGWISNMVSRNRGAGPSATSSQYRRLEQGEGDEQ</sequence>
<dbReference type="EMBL" id="JQGA01000878">
    <property type="protein sequence ID" value="KGO72511.1"/>
    <property type="molecule type" value="Genomic_DNA"/>
</dbReference>
<feature type="transmembrane region" description="Helical" evidence="9">
    <location>
        <begin position="279"/>
        <end position="301"/>
    </location>
</feature>
<dbReference type="InterPro" id="IPR005829">
    <property type="entry name" value="Sugar_transporter_CS"/>
</dbReference>
<feature type="compositionally biased region" description="Basic and acidic residues" evidence="8">
    <location>
        <begin position="489"/>
        <end position="498"/>
    </location>
</feature>
<dbReference type="OMA" id="WATYLFY"/>
<feature type="transmembrane region" description="Helical" evidence="9">
    <location>
        <begin position="66"/>
        <end position="85"/>
    </location>
</feature>
<evidence type="ECO:0000256" key="9">
    <source>
        <dbReference type="SAM" id="Phobius"/>
    </source>
</evidence>
<evidence type="ECO:0000256" key="3">
    <source>
        <dbReference type="ARBA" id="ARBA00022448"/>
    </source>
</evidence>
<dbReference type="Pfam" id="PF00083">
    <property type="entry name" value="Sugar_tr"/>
    <property type="match status" value="1"/>
</dbReference>
<name>A0A0A2L034_PENIT</name>
<dbReference type="InterPro" id="IPR003663">
    <property type="entry name" value="Sugar/inositol_transpt"/>
</dbReference>
<keyword evidence="4 9" id="KW-0812">Transmembrane</keyword>
<evidence type="ECO:0000313" key="11">
    <source>
        <dbReference type="EMBL" id="KGO72511.1"/>
    </source>
</evidence>
<dbReference type="InterPro" id="IPR036259">
    <property type="entry name" value="MFS_trans_sf"/>
</dbReference>
<dbReference type="Proteomes" id="UP000030104">
    <property type="component" value="Unassembled WGS sequence"/>
</dbReference>
<keyword evidence="6 9" id="KW-0472">Membrane</keyword>
<evidence type="ECO:0000256" key="7">
    <source>
        <dbReference type="RuleBase" id="RU003346"/>
    </source>
</evidence>
<reference evidence="11 12" key="1">
    <citation type="journal article" date="2015" name="Mol. Plant Microbe Interact.">
        <title>Genome, transcriptome, and functional analyses of Penicillium expansum provide new insights into secondary metabolism and pathogenicity.</title>
        <authorList>
            <person name="Ballester A.R."/>
            <person name="Marcet-Houben M."/>
            <person name="Levin E."/>
            <person name="Sela N."/>
            <person name="Selma-Lazaro C."/>
            <person name="Carmona L."/>
            <person name="Wisniewski M."/>
            <person name="Droby S."/>
            <person name="Gonzalez-Candelas L."/>
            <person name="Gabaldon T."/>
        </authorList>
    </citation>
    <scope>NUCLEOTIDE SEQUENCE [LARGE SCALE GENOMIC DNA]</scope>
    <source>
        <strain evidence="11 12">PHI-1</strain>
    </source>
</reference>
<evidence type="ECO:0000259" key="10">
    <source>
        <dbReference type="PROSITE" id="PS50850"/>
    </source>
</evidence>
<feature type="domain" description="Major facilitator superfamily (MFS) profile" evidence="10">
    <location>
        <begin position="1"/>
        <end position="420"/>
    </location>
</feature>
<proteinExistence type="inferred from homology"/>
<comment type="subcellular location">
    <subcellularLocation>
        <location evidence="1">Membrane</location>
        <topology evidence="1">Multi-pass membrane protein</topology>
    </subcellularLocation>
</comment>
<evidence type="ECO:0000256" key="4">
    <source>
        <dbReference type="ARBA" id="ARBA00022692"/>
    </source>
</evidence>
<feature type="transmembrane region" description="Helical" evidence="9">
    <location>
        <begin position="308"/>
        <end position="329"/>
    </location>
</feature>
<dbReference type="NCBIfam" id="TIGR00879">
    <property type="entry name" value="SP"/>
    <property type="match status" value="1"/>
</dbReference>
<dbReference type="InterPro" id="IPR005828">
    <property type="entry name" value="MFS_sugar_transport-like"/>
</dbReference>
<dbReference type="InterPro" id="IPR020846">
    <property type="entry name" value="MFS_dom"/>
</dbReference>
<dbReference type="HOGENOM" id="CLU_001265_30_3_1"/>
<dbReference type="AlphaFoldDB" id="A0A0A2L034"/>
<dbReference type="STRING" id="40296.A0A0A2L034"/>
<keyword evidence="12" id="KW-1185">Reference proteome</keyword>
<feature type="transmembrane region" description="Helical" evidence="9">
    <location>
        <begin position="34"/>
        <end position="54"/>
    </location>
</feature>
<dbReference type="Gene3D" id="1.20.1250.20">
    <property type="entry name" value="MFS general substrate transporter like domains"/>
    <property type="match status" value="1"/>
</dbReference>
<dbReference type="PROSITE" id="PS00217">
    <property type="entry name" value="SUGAR_TRANSPORT_2"/>
    <property type="match status" value="1"/>
</dbReference>
<feature type="transmembrane region" description="Helical" evidence="9">
    <location>
        <begin position="341"/>
        <end position="361"/>
    </location>
</feature>
<organism evidence="11 12">
    <name type="scientific">Penicillium italicum</name>
    <name type="common">Blue mold</name>
    <dbReference type="NCBI Taxonomy" id="40296"/>
    <lineage>
        <taxon>Eukaryota</taxon>
        <taxon>Fungi</taxon>
        <taxon>Dikarya</taxon>
        <taxon>Ascomycota</taxon>
        <taxon>Pezizomycotina</taxon>
        <taxon>Eurotiomycetes</taxon>
        <taxon>Eurotiomycetidae</taxon>
        <taxon>Eurotiales</taxon>
        <taxon>Aspergillaceae</taxon>
        <taxon>Penicillium</taxon>
    </lineage>
</organism>
<dbReference type="FunFam" id="1.20.1250.20:FF:000119">
    <property type="entry name" value="MFS monosaccharide transporter, putative"/>
    <property type="match status" value="1"/>
</dbReference>
<dbReference type="InterPro" id="IPR050360">
    <property type="entry name" value="MFS_Sugar_Transporters"/>
</dbReference>
<dbReference type="PANTHER" id="PTHR48022:SF73">
    <property type="entry name" value="METABOLITE TRANSPORT PROTEIN YDL199C-RELATED"/>
    <property type="match status" value="1"/>
</dbReference>
<evidence type="ECO:0000256" key="1">
    <source>
        <dbReference type="ARBA" id="ARBA00004141"/>
    </source>
</evidence>
<dbReference type="PRINTS" id="PR00171">
    <property type="entry name" value="SUGRTRNSPORT"/>
</dbReference>
<feature type="region of interest" description="Disordered" evidence="8">
    <location>
        <begin position="473"/>
        <end position="542"/>
    </location>
</feature>
<protein>
    <submittedName>
        <fullName evidence="11">Major facilitator superfamily domain, general substrate transporter</fullName>
    </submittedName>
</protein>
<dbReference type="SUPFAM" id="SSF103473">
    <property type="entry name" value="MFS general substrate transporter"/>
    <property type="match status" value="1"/>
</dbReference>
<keyword evidence="5 9" id="KW-1133">Transmembrane helix</keyword>
<evidence type="ECO:0000313" key="12">
    <source>
        <dbReference type="Proteomes" id="UP000030104"/>
    </source>
</evidence>
<accession>A0A0A2L034</accession>
<evidence type="ECO:0000256" key="6">
    <source>
        <dbReference type="ARBA" id="ARBA00023136"/>
    </source>
</evidence>
<evidence type="ECO:0000256" key="5">
    <source>
        <dbReference type="ARBA" id="ARBA00022989"/>
    </source>
</evidence>
<gene>
    <name evidence="11" type="ORF">PITC_075070</name>
</gene>
<dbReference type="PhylomeDB" id="A0A0A2L034"/>
<comment type="caution">
    <text evidence="11">The sequence shown here is derived from an EMBL/GenBank/DDBJ whole genome shotgun (WGS) entry which is preliminary data.</text>
</comment>
<evidence type="ECO:0000256" key="2">
    <source>
        <dbReference type="ARBA" id="ARBA00010992"/>
    </source>
</evidence>
<keyword evidence="3 7" id="KW-0813">Transport</keyword>
<feature type="transmembrane region" description="Helical" evidence="9">
    <location>
        <begin position="243"/>
        <end position="267"/>
    </location>
</feature>